<keyword evidence="5" id="KW-0677">Repeat</keyword>
<dbReference type="InterPro" id="IPR051973">
    <property type="entry name" value="tRNA_Anticodon_Mtase-Reg"/>
</dbReference>
<comment type="caution">
    <text evidence="9">The sequence shown here is derived from an EMBL/GenBank/DDBJ whole genome shotgun (WGS) entry which is preliminary data.</text>
</comment>
<dbReference type="InterPro" id="IPR001680">
    <property type="entry name" value="WD40_rpt"/>
</dbReference>
<dbReference type="PROSITE" id="PS50082">
    <property type="entry name" value="WD_REPEATS_2"/>
    <property type="match status" value="3"/>
</dbReference>
<feature type="repeat" description="WD" evidence="7">
    <location>
        <begin position="1131"/>
        <end position="1166"/>
    </location>
</feature>
<feature type="repeat" description="WD" evidence="7">
    <location>
        <begin position="205"/>
        <end position="246"/>
    </location>
</feature>
<evidence type="ECO:0000256" key="5">
    <source>
        <dbReference type="ARBA" id="ARBA00022737"/>
    </source>
</evidence>
<dbReference type="Proteomes" id="UP000256328">
    <property type="component" value="Unassembled WGS sequence"/>
</dbReference>
<feature type="repeat" description="WD" evidence="7">
    <location>
        <begin position="864"/>
        <end position="896"/>
    </location>
</feature>
<dbReference type="PROSITE" id="PS50294">
    <property type="entry name" value="WD_REPEATS_REGION"/>
    <property type="match status" value="2"/>
</dbReference>
<dbReference type="InterPro" id="IPR019775">
    <property type="entry name" value="WD40_repeat_CS"/>
</dbReference>
<comment type="subcellular location">
    <subcellularLocation>
        <location evidence="1">Cytoplasm</location>
    </subcellularLocation>
</comment>
<evidence type="ECO:0000256" key="2">
    <source>
        <dbReference type="ARBA" id="ARBA00022490"/>
    </source>
</evidence>
<proteinExistence type="inferred from homology"/>
<dbReference type="AlphaFoldDB" id="A0A3D8SME3"/>
<evidence type="ECO:0000313" key="10">
    <source>
        <dbReference type="Proteomes" id="UP000256328"/>
    </source>
</evidence>
<evidence type="ECO:0000256" key="1">
    <source>
        <dbReference type="ARBA" id="ARBA00004496"/>
    </source>
</evidence>
<gene>
    <name evidence="9" type="ORF">BP5796_03181</name>
</gene>
<accession>A0A3D8SME3</accession>
<dbReference type="GO" id="GO:0005737">
    <property type="term" value="C:cytoplasm"/>
    <property type="evidence" value="ECO:0007669"/>
    <property type="project" value="UniProtKB-SubCell"/>
</dbReference>
<evidence type="ECO:0000256" key="6">
    <source>
        <dbReference type="ARBA" id="ARBA00038255"/>
    </source>
</evidence>
<evidence type="ECO:0000256" key="8">
    <source>
        <dbReference type="SAM" id="MobiDB-lite"/>
    </source>
</evidence>
<keyword evidence="2" id="KW-0963">Cytoplasm</keyword>
<reference evidence="9 10" key="1">
    <citation type="journal article" date="2018" name="IMA Fungus">
        <title>IMA Genome-F 9: Draft genome sequence of Annulohypoxylon stygium, Aspergillus mulundensis, Berkeleyomyces basicola (syn. Thielaviopsis basicola), Ceratocystis smalleyi, two Cercospora beticola strains, Coleophoma cylindrospora, Fusarium fracticaudum, Phialophora cf. hyalina, and Morchella septimelata.</title>
        <authorList>
            <person name="Wingfield B.D."/>
            <person name="Bills G.F."/>
            <person name="Dong Y."/>
            <person name="Huang W."/>
            <person name="Nel W.J."/>
            <person name="Swalarsk-Parry B.S."/>
            <person name="Vaghefi N."/>
            <person name="Wilken P.M."/>
            <person name="An Z."/>
            <person name="de Beer Z.W."/>
            <person name="De Vos L."/>
            <person name="Chen L."/>
            <person name="Duong T.A."/>
            <person name="Gao Y."/>
            <person name="Hammerbacher A."/>
            <person name="Kikkert J.R."/>
            <person name="Li Y."/>
            <person name="Li H."/>
            <person name="Li K."/>
            <person name="Li Q."/>
            <person name="Liu X."/>
            <person name="Ma X."/>
            <person name="Naidoo K."/>
            <person name="Pethybridge S.J."/>
            <person name="Sun J."/>
            <person name="Steenkamp E.T."/>
            <person name="van der Nest M.A."/>
            <person name="van Wyk S."/>
            <person name="Wingfield M.J."/>
            <person name="Xiong C."/>
            <person name="Yue Q."/>
            <person name="Zhang X."/>
        </authorList>
    </citation>
    <scope>NUCLEOTIDE SEQUENCE [LARGE SCALE GENOMIC DNA]</scope>
    <source>
        <strain evidence="9 10">BP5796</strain>
    </source>
</reference>
<dbReference type="GO" id="GO:0030488">
    <property type="term" value="P:tRNA methylation"/>
    <property type="evidence" value="ECO:0007669"/>
    <property type="project" value="TreeGrafter"/>
</dbReference>
<feature type="region of interest" description="Disordered" evidence="8">
    <location>
        <begin position="258"/>
        <end position="280"/>
    </location>
</feature>
<keyword evidence="3 7" id="KW-0853">WD repeat</keyword>
<dbReference type="PANTHER" id="PTHR14344">
    <property type="entry name" value="WD REPEAT PROTEIN"/>
    <property type="match status" value="1"/>
</dbReference>
<sequence length="1226" mass="132643">MSIQHDHTLNPVTALEFYNDSGRLLILAGEGCFLKVIEAETSRLICQCKIFEAQAIHGLALSENAESGNDIDLQLVIWGGSCLTLLNRQTFQSILSRAVCSVTELEVSTPDWILDVALSPSGHGCVLLTAHNTILRATITRDCKSVSFESLPSPSRSILYSAHLIYESPTLILVAAGTVFGEIIVWQCALSKTDSAPTSKTLCTLVGHEGSIFGVNISPEVTDRSGTKTRLLASCSDDRTIRVWDIFDLAKVCAEDDNSTSTAAPLPRETGFGENDQSGSSRSTSAYLAMAMGHASRIWGVRFYQPESLMNDSSINLLSFGEDATTQRWSLSSWNAFQISSAQAGVCTNLPKASLLHGETFAYHRGKHIFSAAISRPDGPQLHLASGGADGRIPIYQISTPREGDEHAESNGGKTAHRSVSVDERGMTSQRFADFKSGVAVAECQKPDDRTSMSSVWDLDIVEVPSVAESASPKANDQLAAETVPGLESDVTIAHNRSDTGDVSTVATERIVRKTSKKPKVKKISKDAWNRYAFLAKDKLLVTTTFGRILLCDLDFSAKWQQITTREEEQLALRSYTVMKGVPELGIAFIAGTSGAVYIYHSTLQDHRAVNDHSTDMAASELMVFGKVNGKVADMFPIVEQDKSVSLLVTTLGGTTAIRFSISVQNFWDLRAVQTTSLKLPKKFAVTSAAEVGGLTILGGRNGSLAVYKAYDSQYLTSVGTGGESDAITSVIPLLASETNFLTTSRDGSFSIFTISRQKDQSLAPCSLSIACVHQGTPPFGPMIEAAWFEGGDLFLYGFRSKSFVVWNETKQCEVAAIDCGGAHRSYAYSPLGGSEGGGHFAYTKASKLYIHSTKKASHKVLKQGGHGREIKACAVPPDQSLFATGAEDTVIRIWKYNDQNGPLRHEFDSLNIMKKHTTGIQKLLWYESSYLFSSGGNEEFFVWAVTSIEGFGVGAVCEAQCPDRTEDGDLRITSFDVTELPSSFQNRVQQQLLISLAYSDSTIRSYRYSKELGFEILATGRYTSSCLTQLQHLRVSEDEVCLVTAATDGNLAIWSFGIAKDLSTSTATTLQLQSVHKIHQNSIKSFDVLDRGENGTIVIATGGDDNALGLTIYSQQALTTGAAPTKTIFRSAHAAAVTGLAFVPGRDLRIVTSSNDQRVREWSISLDVAGHQVEDIRKVGDVFTSIADVGDMAILRGGGDSADGKKIVVVGNGMDVWRVGQESLI</sequence>
<dbReference type="SUPFAM" id="SSF50978">
    <property type="entry name" value="WD40 repeat-like"/>
    <property type="match status" value="2"/>
</dbReference>
<evidence type="ECO:0000256" key="7">
    <source>
        <dbReference type="PROSITE-ProRule" id="PRU00221"/>
    </source>
</evidence>
<comment type="similarity">
    <text evidence="6">Belongs to the WD repeat WDR6 family.</text>
</comment>
<evidence type="ECO:0008006" key="11">
    <source>
        <dbReference type="Google" id="ProtNLM"/>
    </source>
</evidence>
<dbReference type="Gene3D" id="2.130.10.10">
    <property type="entry name" value="YVTN repeat-like/Quinoprotein amine dehydrogenase"/>
    <property type="match status" value="4"/>
</dbReference>
<keyword evidence="4" id="KW-0819">tRNA processing</keyword>
<dbReference type="Pfam" id="PF00400">
    <property type="entry name" value="WD40"/>
    <property type="match status" value="3"/>
</dbReference>
<keyword evidence="10" id="KW-1185">Reference proteome</keyword>
<dbReference type="PROSITE" id="PS00678">
    <property type="entry name" value="WD_REPEATS_1"/>
    <property type="match status" value="1"/>
</dbReference>
<dbReference type="OrthoDB" id="5594999at2759"/>
<feature type="region of interest" description="Disordered" evidence="8">
    <location>
        <begin position="402"/>
        <end position="423"/>
    </location>
</feature>
<dbReference type="SMART" id="SM00320">
    <property type="entry name" value="WD40"/>
    <property type="match status" value="10"/>
</dbReference>
<evidence type="ECO:0000256" key="3">
    <source>
        <dbReference type="ARBA" id="ARBA00022574"/>
    </source>
</evidence>
<dbReference type="PANTHER" id="PTHR14344:SF3">
    <property type="entry name" value="WD REPEAT-CONTAINING PROTEIN 6"/>
    <property type="match status" value="1"/>
</dbReference>
<dbReference type="EMBL" id="PDLN01000004">
    <property type="protein sequence ID" value="RDW87487.1"/>
    <property type="molecule type" value="Genomic_DNA"/>
</dbReference>
<evidence type="ECO:0000256" key="4">
    <source>
        <dbReference type="ARBA" id="ARBA00022694"/>
    </source>
</evidence>
<protein>
    <recommendedName>
        <fullName evidence="11">WD40 repeat-like protein</fullName>
    </recommendedName>
</protein>
<name>A0A3D8SME3_9HELO</name>
<dbReference type="InterPro" id="IPR015943">
    <property type="entry name" value="WD40/YVTN_repeat-like_dom_sf"/>
</dbReference>
<dbReference type="InterPro" id="IPR036322">
    <property type="entry name" value="WD40_repeat_dom_sf"/>
</dbReference>
<evidence type="ECO:0000313" key="9">
    <source>
        <dbReference type="EMBL" id="RDW87487.1"/>
    </source>
</evidence>
<organism evidence="9 10">
    <name type="scientific">Coleophoma crateriformis</name>
    <dbReference type="NCBI Taxonomy" id="565419"/>
    <lineage>
        <taxon>Eukaryota</taxon>
        <taxon>Fungi</taxon>
        <taxon>Dikarya</taxon>
        <taxon>Ascomycota</taxon>
        <taxon>Pezizomycotina</taxon>
        <taxon>Leotiomycetes</taxon>
        <taxon>Helotiales</taxon>
        <taxon>Dermateaceae</taxon>
        <taxon>Coleophoma</taxon>
    </lineage>
</organism>